<dbReference type="EMBL" id="JAPWGM010000007">
    <property type="protein sequence ID" value="MCZ4245801.1"/>
    <property type="molecule type" value="Genomic_DNA"/>
</dbReference>
<sequence>MFGLFSKKNKGVKVADKIWISDEAKFRACLEFKKSDPNVLFIAWFEETKNKLQAYFRANHLEERVYLAGYVNFSQADRPLIFVEHHPLGSEEQRKATELGKDEIVVLSSLSEPFFQSFGGERIVEMMRKMGMGADEMIENNMISNSIKNAQEKIAKKAVITGAARSQSDWLLNAGVNQQLD</sequence>
<comment type="caution">
    <text evidence="1">The sequence shown here is derived from an EMBL/GenBank/DDBJ whole genome shotgun (WGS) entry which is preliminary data.</text>
</comment>
<evidence type="ECO:0000313" key="2">
    <source>
        <dbReference type="Proteomes" id="UP001144347"/>
    </source>
</evidence>
<dbReference type="Proteomes" id="UP001144347">
    <property type="component" value="Unassembled WGS sequence"/>
</dbReference>
<name>A0ABT4LD48_9SPHI</name>
<evidence type="ECO:0000313" key="1">
    <source>
        <dbReference type="EMBL" id="MCZ4245801.1"/>
    </source>
</evidence>
<dbReference type="Gene3D" id="1.10.3060.10">
    <property type="entry name" value="Helical scaffold and wing domains of SecA"/>
    <property type="match status" value="1"/>
</dbReference>
<keyword evidence="2" id="KW-1185">Reference proteome</keyword>
<proteinExistence type="predicted"/>
<gene>
    <name evidence="1" type="ORF">O0955_17455</name>
</gene>
<protein>
    <submittedName>
        <fullName evidence="1">Uncharacterized protein</fullName>
    </submittedName>
</protein>
<organism evidence="1 2">
    <name type="scientific">Pedobacter punctiformis</name>
    <dbReference type="NCBI Taxonomy" id="3004097"/>
    <lineage>
        <taxon>Bacteria</taxon>
        <taxon>Pseudomonadati</taxon>
        <taxon>Bacteroidota</taxon>
        <taxon>Sphingobacteriia</taxon>
        <taxon>Sphingobacteriales</taxon>
        <taxon>Sphingobacteriaceae</taxon>
        <taxon>Pedobacter</taxon>
    </lineage>
</organism>
<reference evidence="1" key="1">
    <citation type="submission" date="2022-12" db="EMBL/GenBank/DDBJ databases">
        <title>Genome sequence of HCMS5-2.</title>
        <authorList>
            <person name="Woo H."/>
        </authorList>
    </citation>
    <scope>NUCLEOTIDE SEQUENCE</scope>
    <source>
        <strain evidence="1">HCMS5-2</strain>
    </source>
</reference>
<dbReference type="RefSeq" id="WP_269428847.1">
    <property type="nucleotide sequence ID" value="NZ_JAPWGM010000007.1"/>
</dbReference>
<accession>A0ABT4LD48</accession>